<dbReference type="Gene3D" id="3.60.21.10">
    <property type="match status" value="1"/>
</dbReference>
<proteinExistence type="inferred from homology"/>
<evidence type="ECO:0000256" key="8">
    <source>
        <dbReference type="ARBA" id="ARBA00049417"/>
    </source>
</evidence>
<comment type="function">
    <text evidence="1">Hydrolyzes diadenosine 5',5'''-P1,P4-tetraphosphate to yield ADP.</text>
</comment>
<dbReference type="PANTHER" id="PTHR40942:SF4">
    <property type="entry name" value="CYTOCHROME C5"/>
    <property type="match status" value="1"/>
</dbReference>
<comment type="similarity">
    <text evidence="2">Belongs to the Ap4A hydrolase family.</text>
</comment>
<dbReference type="EC" id="3.6.1.41" evidence="3"/>
<evidence type="ECO:0000256" key="2">
    <source>
        <dbReference type="ARBA" id="ARBA00005419"/>
    </source>
</evidence>
<reference evidence="10" key="1">
    <citation type="submission" date="2021-02" db="EMBL/GenBank/DDBJ databases">
        <title>Neisseriaceae sp. 26B isolated from the cloaca of a Common Toad-headed Turtle (Mesoclemmys nasuta).</title>
        <authorList>
            <person name="Spergser J."/>
            <person name="Busse H.-J."/>
        </authorList>
    </citation>
    <scope>NUCLEOTIDE SEQUENCE</scope>
    <source>
        <strain evidence="10">26B</strain>
    </source>
</reference>
<evidence type="ECO:0000256" key="5">
    <source>
        <dbReference type="ARBA" id="ARBA00031248"/>
    </source>
</evidence>
<dbReference type="PIRSF" id="PIRSF000903">
    <property type="entry name" value="B5n-ttraPtase_sm"/>
    <property type="match status" value="1"/>
</dbReference>
<dbReference type="NCBIfam" id="TIGR00668">
    <property type="entry name" value="apaH"/>
    <property type="match status" value="1"/>
</dbReference>
<evidence type="ECO:0000313" key="10">
    <source>
        <dbReference type="EMBL" id="QRQ82683.1"/>
    </source>
</evidence>
<dbReference type="KEGG" id="ptes:JQU52_04660"/>
<dbReference type="NCBIfam" id="NF001204">
    <property type="entry name" value="PRK00166.1"/>
    <property type="match status" value="1"/>
</dbReference>
<dbReference type="InterPro" id="IPR004617">
    <property type="entry name" value="ApaH"/>
</dbReference>
<dbReference type="Pfam" id="PF00149">
    <property type="entry name" value="Metallophos"/>
    <property type="match status" value="1"/>
</dbReference>
<evidence type="ECO:0000256" key="4">
    <source>
        <dbReference type="ARBA" id="ARBA00022801"/>
    </source>
</evidence>
<evidence type="ECO:0000313" key="11">
    <source>
        <dbReference type="Proteomes" id="UP000653156"/>
    </source>
</evidence>
<evidence type="ECO:0000259" key="9">
    <source>
        <dbReference type="Pfam" id="PF00149"/>
    </source>
</evidence>
<accession>A0A892ZJ65</accession>
<evidence type="ECO:0000256" key="3">
    <source>
        <dbReference type="ARBA" id="ARBA00012506"/>
    </source>
</evidence>
<feature type="domain" description="Calcineurin-like phosphoesterase" evidence="9">
    <location>
        <begin position="5"/>
        <end position="114"/>
    </location>
</feature>
<comment type="catalytic activity">
    <reaction evidence="8">
        <text>P(1),P(4)-bis(5'-adenosyl) tetraphosphate + H2O = 2 ADP + 2 H(+)</text>
        <dbReference type="Rhea" id="RHEA:24252"/>
        <dbReference type="ChEBI" id="CHEBI:15377"/>
        <dbReference type="ChEBI" id="CHEBI:15378"/>
        <dbReference type="ChEBI" id="CHEBI:58141"/>
        <dbReference type="ChEBI" id="CHEBI:456216"/>
        <dbReference type="EC" id="3.6.1.41"/>
    </reaction>
</comment>
<dbReference type="RefSeq" id="WP_230339970.1">
    <property type="nucleotide sequence ID" value="NZ_CP069798.1"/>
</dbReference>
<dbReference type="InterPro" id="IPR004843">
    <property type="entry name" value="Calcineurin-like_PHP"/>
</dbReference>
<name>A0A892ZJ65_9NEIS</name>
<evidence type="ECO:0000256" key="1">
    <source>
        <dbReference type="ARBA" id="ARBA00003413"/>
    </source>
</evidence>
<dbReference type="EMBL" id="CP069798">
    <property type="protein sequence ID" value="QRQ82683.1"/>
    <property type="molecule type" value="Genomic_DNA"/>
</dbReference>
<dbReference type="PANTHER" id="PTHR40942">
    <property type="match status" value="1"/>
</dbReference>
<dbReference type="CDD" id="cd07422">
    <property type="entry name" value="MPP_ApaH"/>
    <property type="match status" value="1"/>
</dbReference>
<dbReference type="InterPro" id="IPR029052">
    <property type="entry name" value="Metallo-depent_PP-like"/>
</dbReference>
<keyword evidence="11" id="KW-1185">Reference proteome</keyword>
<protein>
    <recommendedName>
        <fullName evidence="3">bis(5'-nucleosyl)-tetraphosphatase (symmetrical)</fullName>
        <ecNumber evidence="3">3.6.1.41</ecNumber>
    </recommendedName>
    <alternativeName>
        <fullName evidence="6">Ap4A hydrolase</fullName>
    </alternativeName>
    <alternativeName>
        <fullName evidence="5">Diadenosine 5',5'''-P1,P4-tetraphosphate pyrophosphohydrolase</fullName>
    </alternativeName>
    <alternativeName>
        <fullName evidence="7">Diadenosine tetraphosphatase</fullName>
    </alternativeName>
</protein>
<organism evidence="10 11">
    <name type="scientific">Paralysiella testudinis</name>
    <dbReference type="NCBI Taxonomy" id="2809020"/>
    <lineage>
        <taxon>Bacteria</taxon>
        <taxon>Pseudomonadati</taxon>
        <taxon>Pseudomonadota</taxon>
        <taxon>Betaproteobacteria</taxon>
        <taxon>Neisseriales</taxon>
        <taxon>Neisseriaceae</taxon>
        <taxon>Paralysiella</taxon>
    </lineage>
</organism>
<evidence type="ECO:0000256" key="7">
    <source>
        <dbReference type="ARBA" id="ARBA00033210"/>
    </source>
</evidence>
<dbReference type="GO" id="GO:0008803">
    <property type="term" value="F:bis(5'-nucleosyl)-tetraphosphatase (symmetrical) activity"/>
    <property type="evidence" value="ECO:0007669"/>
    <property type="project" value="UniProtKB-EC"/>
</dbReference>
<dbReference type="Proteomes" id="UP000653156">
    <property type="component" value="Chromosome"/>
</dbReference>
<dbReference type="AlphaFoldDB" id="A0A892ZJ65"/>
<gene>
    <name evidence="10" type="ORF">JQU52_04660</name>
</gene>
<sequence length="275" mass="30537">MAHYAIGDIQGCFAEFQALLAHIGFNPGADTLWLTGDLVNRGPQSLATLRWVKQHESSMQTVLGNHDLHLLALAYGYGRLKRSDTVNDILNAPDRLALIDWLRAQPLLLHNHSHALVHAGLWPQWNIATAQTLAAEVEAAIRQPNPAGFFAHMYGNTPLQYHPEHSGIERLRFTTNVLTRLRALTLDGDMDFDFKATLADMPSHLRAWFDAPERQHRSHTVVFGHWSALGLYQNNGVLGLDTGALWGGTLTAANLNSGQIHQVASQSRLNWAKAR</sequence>
<keyword evidence="4 10" id="KW-0378">Hydrolase</keyword>
<dbReference type="SUPFAM" id="SSF56300">
    <property type="entry name" value="Metallo-dependent phosphatases"/>
    <property type="match status" value="1"/>
</dbReference>
<evidence type="ECO:0000256" key="6">
    <source>
        <dbReference type="ARBA" id="ARBA00032248"/>
    </source>
</evidence>